<keyword evidence="2" id="KW-0378">Hydrolase</keyword>
<evidence type="ECO:0000256" key="1">
    <source>
        <dbReference type="SAM" id="MobiDB-lite"/>
    </source>
</evidence>
<dbReference type="SUPFAM" id="SSF53955">
    <property type="entry name" value="Lysozyme-like"/>
    <property type="match status" value="1"/>
</dbReference>
<sequence length="549" mass="60748">MGSTFSGLSEALGPNNTKPNQSSRKKGSERILLGHVLDVILDESSPYYSSEYGVGGIRFRVIPEDYRKDEKSISLLAFPADRTRYQVPLPGEQVVVYPIVSGKRLAYAYGGIVKQSLNIAYSSEPFLSTTAFNVDGNILDALVEEEVLALRFRDKLQIPYEDYENSSYGVTSLREGDTIFEGRFGSSILFTSTMDKVIVKEQHSEPYIGADDISKVPTTEDGDPVLIIQARRKELTNEPYLIKPSIKEADSIVYMTSTQTIPMEVATSRRMDTWNIKVTKPGPIKRVEDLESTRLQATVDGIYDPNFRFQVNLNVTGFVGGTGGFDIGSLGSGGSKDENIRVLINAMTQAGITNPFSQVGILGVIGKECGFIPKDEYGYGNTSNARLRHLFGSRLAQFDEPQLEALKKRDEDFYDYIYGYLDKTPGKEWRKHTEPGDGWKYRGRGFNQITFKASYEKYGKMVGVDLVADPNQLNNIPVAATLAVKFLLNGIAGKNIQREKNSFTSVDDAVYWFVRANHGGGEVRGSEGHLKALDIANKLYAAGVVGRGV</sequence>
<dbReference type="Gene3D" id="1.10.530.10">
    <property type="match status" value="1"/>
</dbReference>
<protein>
    <submittedName>
        <fullName evidence="2">Glycoside hydrolase, family 19, catalytic</fullName>
    </submittedName>
</protein>
<feature type="region of interest" description="Disordered" evidence="1">
    <location>
        <begin position="1"/>
        <end position="27"/>
    </location>
</feature>
<gene>
    <name evidence="2" type="ORF">UFOVP450_145</name>
</gene>
<reference evidence="2" key="1">
    <citation type="submission" date="2020-04" db="EMBL/GenBank/DDBJ databases">
        <authorList>
            <person name="Chiriac C."/>
            <person name="Salcher M."/>
            <person name="Ghai R."/>
            <person name="Kavagutti S V."/>
        </authorList>
    </citation>
    <scope>NUCLEOTIDE SEQUENCE</scope>
</reference>
<dbReference type="InterPro" id="IPR023346">
    <property type="entry name" value="Lysozyme-like_dom_sf"/>
</dbReference>
<organism evidence="2">
    <name type="scientific">uncultured Caudovirales phage</name>
    <dbReference type="NCBI Taxonomy" id="2100421"/>
    <lineage>
        <taxon>Viruses</taxon>
        <taxon>Duplodnaviria</taxon>
        <taxon>Heunggongvirae</taxon>
        <taxon>Uroviricota</taxon>
        <taxon>Caudoviricetes</taxon>
        <taxon>Peduoviridae</taxon>
        <taxon>Maltschvirus</taxon>
        <taxon>Maltschvirus maltsch</taxon>
    </lineage>
</organism>
<name>A0A6J5MDN0_9CAUD</name>
<proteinExistence type="predicted"/>
<dbReference type="EMBL" id="LR796421">
    <property type="protein sequence ID" value="CAB4143463.1"/>
    <property type="molecule type" value="Genomic_DNA"/>
</dbReference>
<evidence type="ECO:0000313" key="2">
    <source>
        <dbReference type="EMBL" id="CAB4143463.1"/>
    </source>
</evidence>
<dbReference type="GO" id="GO:0016787">
    <property type="term" value="F:hydrolase activity"/>
    <property type="evidence" value="ECO:0007669"/>
    <property type="project" value="UniProtKB-KW"/>
</dbReference>
<accession>A0A6J5MDN0</accession>